<accession>A0A4Q7AYB4</accession>
<reference evidence="2 3" key="1">
    <citation type="submission" date="2019-02" db="EMBL/GenBank/DDBJ databases">
        <title>The Batch Genome Submission of Acinetobacter spp. strains.</title>
        <authorList>
            <person name="Qin J."/>
            <person name="Hu Y."/>
            <person name="Ye H."/>
            <person name="Wei L."/>
            <person name="Feng Y."/>
            <person name="Zong Z."/>
        </authorList>
    </citation>
    <scope>NUCLEOTIDE SEQUENCE [LARGE SCALE GENOMIC DNA]</scope>
    <source>
        <strain evidence="2 3">WCHABo060081</strain>
    </source>
</reference>
<dbReference type="Pfam" id="PF13994">
    <property type="entry name" value="PgaD"/>
    <property type="match status" value="1"/>
</dbReference>
<evidence type="ECO:0000256" key="1">
    <source>
        <dbReference type="SAM" id="Phobius"/>
    </source>
</evidence>
<evidence type="ECO:0000313" key="2">
    <source>
        <dbReference type="EMBL" id="RZG68718.1"/>
    </source>
</evidence>
<dbReference type="NCBIfam" id="TIGR03940">
    <property type="entry name" value="PGA_PgaD"/>
    <property type="match status" value="1"/>
</dbReference>
<proteinExistence type="predicted"/>
<dbReference type="GO" id="GO:0043709">
    <property type="term" value="P:cell adhesion involved in single-species biofilm formation"/>
    <property type="evidence" value="ECO:0007669"/>
    <property type="project" value="InterPro"/>
</dbReference>
<feature type="transmembrane region" description="Helical" evidence="1">
    <location>
        <begin position="120"/>
        <end position="144"/>
    </location>
</feature>
<keyword evidence="1" id="KW-0812">Transmembrane</keyword>
<dbReference type="Proteomes" id="UP000293483">
    <property type="component" value="Unassembled WGS sequence"/>
</dbReference>
<dbReference type="EMBL" id="SGSU01000003">
    <property type="protein sequence ID" value="RZG68718.1"/>
    <property type="molecule type" value="Genomic_DNA"/>
</dbReference>
<protein>
    <submittedName>
        <fullName evidence="2">Poly-beta-1,6-N-acetyl-D-glucosamine biosynthesis protein PgaD</fullName>
    </submittedName>
</protein>
<keyword evidence="1" id="KW-1133">Transmembrane helix</keyword>
<organism evidence="2 3">
    <name type="scientific">Acinetobacter bouvetii</name>
    <dbReference type="NCBI Taxonomy" id="202951"/>
    <lineage>
        <taxon>Bacteria</taxon>
        <taxon>Pseudomonadati</taxon>
        <taxon>Pseudomonadota</taxon>
        <taxon>Gammaproteobacteria</taxon>
        <taxon>Moraxellales</taxon>
        <taxon>Moraxellaceae</taxon>
        <taxon>Acinetobacter</taxon>
    </lineage>
</organism>
<evidence type="ECO:0000313" key="3">
    <source>
        <dbReference type="Proteomes" id="UP000293483"/>
    </source>
</evidence>
<name>A0A4Q7AYB4_9GAMM</name>
<dbReference type="AlphaFoldDB" id="A0A4Q7AYB4"/>
<dbReference type="RefSeq" id="WP_130144137.1">
    <property type="nucleotide sequence ID" value="NZ_SGSU01000003.1"/>
</dbReference>
<sequence>MSQVNDLAQKPANAAKFRIIENESLLELLEYIDVHGPVQKPANAAEFHIIKDEALLELPEYIDQPEYVRRKTAGYSLMAVGWMFWMWLFMPILTLMFWWFEGAVAYTQVIEQIQPLTGISILKLMACIGILIGCLFIWAGYNWVRFHGKDRRKAPDNVNDAALAQSFNVQAGDIAKMRQSKNMTLHYSEEGRLENYRINR</sequence>
<dbReference type="InterPro" id="IPR023829">
    <property type="entry name" value="PGA_PgaD"/>
</dbReference>
<dbReference type="STRING" id="202951.GCA_001485025_00271"/>
<keyword evidence="1" id="KW-0472">Membrane</keyword>
<comment type="caution">
    <text evidence="2">The sequence shown here is derived from an EMBL/GenBank/DDBJ whole genome shotgun (WGS) entry which is preliminary data.</text>
</comment>
<feature type="transmembrane region" description="Helical" evidence="1">
    <location>
        <begin position="79"/>
        <end position="100"/>
    </location>
</feature>
<gene>
    <name evidence="2" type="primary">pgaD</name>
    <name evidence="2" type="ORF">EXE25_03300</name>
</gene>